<proteinExistence type="predicted"/>
<evidence type="ECO:0000313" key="3">
    <source>
        <dbReference type="EMBL" id="SES94245.1"/>
    </source>
</evidence>
<organism evidence="3 4">
    <name type="scientific">Paracoccus homiensis</name>
    <dbReference type="NCBI Taxonomy" id="364199"/>
    <lineage>
        <taxon>Bacteria</taxon>
        <taxon>Pseudomonadati</taxon>
        <taxon>Pseudomonadota</taxon>
        <taxon>Alphaproteobacteria</taxon>
        <taxon>Rhodobacterales</taxon>
        <taxon>Paracoccaceae</taxon>
        <taxon>Paracoccus</taxon>
    </lineage>
</organism>
<dbReference type="Gene3D" id="2.30.30.40">
    <property type="entry name" value="SH3 Domains"/>
    <property type="match status" value="1"/>
</dbReference>
<dbReference type="Pfam" id="PF08239">
    <property type="entry name" value="SH3_3"/>
    <property type="match status" value="1"/>
</dbReference>
<feature type="signal peptide" evidence="1">
    <location>
        <begin position="1"/>
        <end position="21"/>
    </location>
</feature>
<dbReference type="InterPro" id="IPR003646">
    <property type="entry name" value="SH3-like_bac-type"/>
</dbReference>
<dbReference type="EMBL" id="FOHO01000002">
    <property type="protein sequence ID" value="SES94245.1"/>
    <property type="molecule type" value="Genomic_DNA"/>
</dbReference>
<dbReference type="STRING" id="364199.SAMN04489858_102256"/>
<keyword evidence="4" id="KW-1185">Reference proteome</keyword>
<name>A0A1I0AK75_9RHOB</name>
<dbReference type="RefSeq" id="WP_090732550.1">
    <property type="nucleotide sequence ID" value="NZ_FOHO01000002.1"/>
</dbReference>
<keyword evidence="1" id="KW-0732">Signal</keyword>
<dbReference type="Proteomes" id="UP000199180">
    <property type="component" value="Unassembled WGS sequence"/>
</dbReference>
<dbReference type="AlphaFoldDB" id="A0A1I0AK75"/>
<dbReference type="InterPro" id="IPR009642">
    <property type="entry name" value="DUF1236"/>
</dbReference>
<feature type="domain" description="SH3b" evidence="2">
    <location>
        <begin position="22"/>
        <end position="85"/>
    </location>
</feature>
<sequence>MKTLFTTTALIASTLAGGAMAQTMATASTDLNIRSGPGVQHEVTGVIPAGDEVAVAGCIDSANWCEIGHDGASGWAYGDYLTAKLGDEVKPLYPNRQEIGVTVVETPVQNPQEGANTAVGGVGGAAIGALVGGPAGAVAGAAIGGTAGNAATPEPAPEVRTYITQNTVDNIYLEGEVVTGAGVPENVTLQDIPDYPDYRYARINGQDVLVEPNARQIVYIYR</sequence>
<evidence type="ECO:0000256" key="1">
    <source>
        <dbReference type="SAM" id="SignalP"/>
    </source>
</evidence>
<feature type="chain" id="PRO_5011560097" evidence="1">
    <location>
        <begin position="22"/>
        <end position="222"/>
    </location>
</feature>
<dbReference type="PROSITE" id="PS51781">
    <property type="entry name" value="SH3B"/>
    <property type="match status" value="1"/>
</dbReference>
<reference evidence="3 4" key="1">
    <citation type="submission" date="2016-10" db="EMBL/GenBank/DDBJ databases">
        <authorList>
            <person name="de Groot N.N."/>
        </authorList>
    </citation>
    <scope>NUCLEOTIDE SEQUENCE [LARGE SCALE GENOMIC DNA]</scope>
    <source>
        <strain evidence="3 4">DSM 17862</strain>
    </source>
</reference>
<dbReference type="Pfam" id="PF06823">
    <property type="entry name" value="DUF1236"/>
    <property type="match status" value="1"/>
</dbReference>
<gene>
    <name evidence="3" type="ORF">SAMN04489858_102256</name>
</gene>
<evidence type="ECO:0000313" key="4">
    <source>
        <dbReference type="Proteomes" id="UP000199180"/>
    </source>
</evidence>
<dbReference type="OrthoDB" id="102964at2"/>
<evidence type="ECO:0000259" key="2">
    <source>
        <dbReference type="PROSITE" id="PS51781"/>
    </source>
</evidence>
<protein>
    <submittedName>
        <fullName evidence="3">SH3 domain-containing protein</fullName>
    </submittedName>
</protein>
<accession>A0A1I0AK75</accession>